<name>A0A2G5GKQ1_CERBT</name>
<dbReference type="EMBL" id="LKMD01000238">
    <property type="protein sequence ID" value="PIA80866.1"/>
    <property type="molecule type" value="Genomic_DNA"/>
</dbReference>
<dbReference type="Proteomes" id="UP001302367">
    <property type="component" value="Chromosome 10"/>
</dbReference>
<reference evidence="1 3" key="1">
    <citation type="submission" date="2015-10" db="EMBL/GenBank/DDBJ databases">
        <title>The cercosporin biosynthetic gene cluster was horizontally transferred to several fungal lineages and shown to be expanded in Cercospora beticola based on microsynteny with recipient genomes.</title>
        <authorList>
            <person name="De Jonge R."/>
            <person name="Ebert M.K."/>
            <person name="Suttle J.C."/>
            <person name="Jurick Ii W.M."/>
            <person name="Secor G.A."/>
            <person name="Thomma B.P."/>
            <person name="Van De Peer Y."/>
            <person name="Bolton M.D."/>
        </authorList>
    </citation>
    <scope>NUCLEOTIDE SEQUENCE [LARGE SCALE GENOMIC DNA]</scope>
    <source>
        <strain evidence="1 3">09-40</strain>
    </source>
</reference>
<protein>
    <submittedName>
        <fullName evidence="1">Uncharacterized protein</fullName>
    </submittedName>
</protein>
<evidence type="ECO:0000313" key="1">
    <source>
        <dbReference type="EMBL" id="PIA80866.1"/>
    </source>
</evidence>
<accession>A0A2G5GKQ1</accession>
<keyword evidence="4" id="KW-1185">Reference proteome</keyword>
<evidence type="ECO:0000313" key="3">
    <source>
        <dbReference type="Proteomes" id="UP000230605"/>
    </source>
</evidence>
<dbReference type="OrthoDB" id="5426745at2759"/>
<organism evidence="1 3">
    <name type="scientific">Cercospora beticola</name>
    <name type="common">Sugarbeet leaf spot fungus</name>
    <dbReference type="NCBI Taxonomy" id="122368"/>
    <lineage>
        <taxon>Eukaryota</taxon>
        <taxon>Fungi</taxon>
        <taxon>Dikarya</taxon>
        <taxon>Ascomycota</taxon>
        <taxon>Pezizomycotina</taxon>
        <taxon>Dothideomycetes</taxon>
        <taxon>Dothideomycetidae</taxon>
        <taxon>Mycosphaerellales</taxon>
        <taxon>Mycosphaerellaceae</taxon>
        <taxon>Cercospora</taxon>
    </lineage>
</organism>
<proteinExistence type="predicted"/>
<evidence type="ECO:0000313" key="4">
    <source>
        <dbReference type="Proteomes" id="UP001302367"/>
    </source>
</evidence>
<dbReference type="AlphaFoldDB" id="A0A2G5GKQ1"/>
<dbReference type="EMBL" id="CP134193">
    <property type="protein sequence ID" value="WPB08530.1"/>
    <property type="molecule type" value="Genomic_DNA"/>
</dbReference>
<sequence length="256" mass="29333">MQILKASMKRRTKDILKLDGALNFGGKTNEEGGAMIGDMQLVKRELLAAECDFDPVEKEYHDTLQFGHVRWSCLAFSSNPEYFISSTGLDKYASTIRKMMRALSEEDDRSHVRHVLRSKAKTSNVRSNVDFAENRRASVRVFVVCHSLERPQMLLAMEEPGLHPLLKALESSYPFRAGLCSLLSATNVSTFCNSLSITLTNAEKNSYLEPIRDLPEHENWLKKKFRKGYRVSFVGDDVLTLSNRIYDPERYWSKNR</sequence>
<dbReference type="Proteomes" id="UP000230605">
    <property type="component" value="Unassembled WGS sequence"/>
</dbReference>
<evidence type="ECO:0000313" key="2">
    <source>
        <dbReference type="EMBL" id="WPB08530.1"/>
    </source>
</evidence>
<reference evidence="2 4" key="2">
    <citation type="submission" date="2023-09" db="EMBL/GenBank/DDBJ databases">
        <title>Complete-Gapless Cercospora beticola genome.</title>
        <authorList>
            <person name="Wyatt N.A."/>
            <person name="Spanner R.E."/>
            <person name="Bolton M.D."/>
        </authorList>
    </citation>
    <scope>NUCLEOTIDE SEQUENCE [LARGE SCALE GENOMIC DNA]</scope>
    <source>
        <strain evidence="2">Cb09-40</strain>
    </source>
</reference>
<gene>
    <name evidence="1" type="ORF">CB0940_12227</name>
    <name evidence="2" type="ORF">RHO25_013196</name>
</gene>